<dbReference type="GO" id="GO:0005743">
    <property type="term" value="C:mitochondrial inner membrane"/>
    <property type="evidence" value="ECO:0007669"/>
    <property type="project" value="UniProtKB-SubCell"/>
</dbReference>
<dbReference type="EMBL" id="CAKKNE010000005">
    <property type="protein sequence ID" value="CAH0376650.1"/>
    <property type="molecule type" value="Genomic_DNA"/>
</dbReference>
<dbReference type="Gene3D" id="1.10.357.140">
    <property type="entry name" value="UbiA prenyltransferase"/>
    <property type="match status" value="1"/>
</dbReference>
<dbReference type="Proteomes" id="UP000789595">
    <property type="component" value="Unassembled WGS sequence"/>
</dbReference>
<comment type="function">
    <text evidence="8">Catalyzes the prenylation of para-hydroxybenzoate (PHB) with an all-trans polyprenyl group. Mediates the second step in the final reaction sequence of coenzyme Q (CoQ) biosynthesis, which is the condensation of the polyisoprenoid side chain with PHB, generating the first membrane-bound Q intermediate.</text>
</comment>
<dbReference type="GO" id="GO:0008412">
    <property type="term" value="F:4-hydroxybenzoate polyprenyltransferase activity"/>
    <property type="evidence" value="ECO:0007669"/>
    <property type="project" value="UniProtKB-EC"/>
</dbReference>
<dbReference type="FunFam" id="1.20.120.1780:FF:000001">
    <property type="entry name" value="4-hydroxybenzoate octaprenyltransferase"/>
    <property type="match status" value="1"/>
</dbReference>
<dbReference type="EC" id="2.5.1.39" evidence="8"/>
<dbReference type="InterPro" id="IPR006370">
    <property type="entry name" value="HB_polyprenyltransferase-like"/>
</dbReference>
<keyword evidence="8" id="KW-0496">Mitochondrion</keyword>
<keyword evidence="6 8" id="KW-1133">Transmembrane helix</keyword>
<keyword evidence="4 8" id="KW-0808">Transferase</keyword>
<dbReference type="CDD" id="cd13959">
    <property type="entry name" value="PT_UbiA_COQ2"/>
    <property type="match status" value="1"/>
</dbReference>
<evidence type="ECO:0000256" key="6">
    <source>
        <dbReference type="ARBA" id="ARBA00022989"/>
    </source>
</evidence>
<sequence>MFRHAVATAVRRRASHAIAATRAGPPRQGQACRCLATTPPTPPQPKRSKPEALLALARVDAPAGTLLLYWPGAWSIALAAPPGALPDMKLLALFGAGSVIMRGAGCTINDILDRDVDGAVERTKTRPLAANELSVQEATAFLAVQLTCGLGVLTQLDLSSIALGACSVPLVLTYPLAKRFFAMPQLVLGLTFNWGALLGYSAATGGTVDYGVCLPLYGGCVAWTLLYDTLYAHQDKTDDAKLKLRSSALTIGDQNTPMFLRVCGVATVSGLGLAGYTAGFNDATAWPFYASLATFAAHLAWQVETAELDNPANLGARFRSNGAIAPVVLLGVAAATLNSA</sequence>
<evidence type="ECO:0000256" key="5">
    <source>
        <dbReference type="ARBA" id="ARBA00022692"/>
    </source>
</evidence>
<keyword evidence="8" id="KW-0999">Mitochondrion inner membrane</keyword>
<evidence type="ECO:0000256" key="4">
    <source>
        <dbReference type="ARBA" id="ARBA00022679"/>
    </source>
</evidence>
<dbReference type="OrthoDB" id="18170at2759"/>
<keyword evidence="10" id="KW-1185">Reference proteome</keyword>
<dbReference type="InterPro" id="IPR000537">
    <property type="entry name" value="UbiA_prenyltransferase"/>
</dbReference>
<keyword evidence="7 8" id="KW-0472">Membrane</keyword>
<comment type="cofactor">
    <cofactor evidence="1 8">
        <name>Mg(2+)</name>
        <dbReference type="ChEBI" id="CHEBI:18420"/>
    </cofactor>
</comment>
<dbReference type="Pfam" id="PF01040">
    <property type="entry name" value="UbiA"/>
    <property type="match status" value="1"/>
</dbReference>
<evidence type="ECO:0000256" key="1">
    <source>
        <dbReference type="ARBA" id="ARBA00001946"/>
    </source>
</evidence>
<organism evidence="9 10">
    <name type="scientific">Pelagomonas calceolata</name>
    <dbReference type="NCBI Taxonomy" id="35677"/>
    <lineage>
        <taxon>Eukaryota</taxon>
        <taxon>Sar</taxon>
        <taxon>Stramenopiles</taxon>
        <taxon>Ochrophyta</taxon>
        <taxon>Pelagophyceae</taxon>
        <taxon>Pelagomonadales</taxon>
        <taxon>Pelagomonadaceae</taxon>
        <taxon>Pelagomonas</taxon>
    </lineage>
</organism>
<dbReference type="NCBIfam" id="TIGR01474">
    <property type="entry name" value="ubiA_proteo"/>
    <property type="match status" value="1"/>
</dbReference>
<dbReference type="GO" id="GO:0008299">
    <property type="term" value="P:isoprenoid biosynthetic process"/>
    <property type="evidence" value="ECO:0007669"/>
    <property type="project" value="UniProtKB-UniRule"/>
</dbReference>
<comment type="catalytic activity">
    <reaction evidence="8">
        <text>an all-trans-polyprenyl diphosphate + 4-hydroxybenzoate = a 4-hydroxy-3-(all-trans-polyprenyl)benzoate + diphosphate</text>
        <dbReference type="Rhea" id="RHEA:44504"/>
        <dbReference type="Rhea" id="RHEA-COMP:9514"/>
        <dbReference type="Rhea" id="RHEA-COMP:9564"/>
        <dbReference type="ChEBI" id="CHEBI:17879"/>
        <dbReference type="ChEBI" id="CHEBI:33019"/>
        <dbReference type="ChEBI" id="CHEBI:58914"/>
        <dbReference type="ChEBI" id="CHEBI:78396"/>
        <dbReference type="EC" id="2.5.1.39"/>
    </reaction>
</comment>
<proteinExistence type="inferred from homology"/>
<evidence type="ECO:0000313" key="10">
    <source>
        <dbReference type="Proteomes" id="UP000789595"/>
    </source>
</evidence>
<keyword evidence="8" id="KW-0831">Ubiquinone biosynthesis</keyword>
<dbReference type="UniPathway" id="UPA00232"/>
<dbReference type="InterPro" id="IPR044878">
    <property type="entry name" value="UbiA_sf"/>
</dbReference>
<protein>
    <recommendedName>
        <fullName evidence="8">4-hydroxybenzoate polyprenyltransferase, mitochondrial</fullName>
        <shortName evidence="8">4-HB polyprenyltransferase</shortName>
        <ecNumber evidence="8">2.5.1.39</ecNumber>
    </recommendedName>
    <alternativeName>
        <fullName evidence="8">Para-hydroxybenzoate--polyprenyltransferase</fullName>
        <shortName evidence="8">PHB:PPT</shortName>
        <shortName evidence="8">PHB:polyprenyltransferase</shortName>
    </alternativeName>
</protein>
<dbReference type="HAMAP" id="MF_01635">
    <property type="entry name" value="UbiA"/>
    <property type="match status" value="1"/>
</dbReference>
<name>A0A8J2WQN8_9STRA</name>
<evidence type="ECO:0000313" key="9">
    <source>
        <dbReference type="EMBL" id="CAH0376650.1"/>
    </source>
</evidence>
<dbReference type="PANTHER" id="PTHR11048">
    <property type="entry name" value="PRENYLTRANSFERASES"/>
    <property type="match status" value="1"/>
</dbReference>
<keyword evidence="5 8" id="KW-0812">Transmembrane</keyword>
<evidence type="ECO:0000256" key="8">
    <source>
        <dbReference type="HAMAP-Rule" id="MF_03189"/>
    </source>
</evidence>
<evidence type="ECO:0000256" key="7">
    <source>
        <dbReference type="ARBA" id="ARBA00023136"/>
    </source>
</evidence>
<dbReference type="GO" id="GO:0006744">
    <property type="term" value="P:ubiquinone biosynthetic process"/>
    <property type="evidence" value="ECO:0007669"/>
    <property type="project" value="UniProtKB-UniRule"/>
</dbReference>
<dbReference type="AlphaFoldDB" id="A0A8J2WQN8"/>
<comment type="caution">
    <text evidence="9">The sequence shown here is derived from an EMBL/GenBank/DDBJ whole genome shotgun (WGS) entry which is preliminary data.</text>
</comment>
<comment type="similarity">
    <text evidence="3 8">Belongs to the UbiA prenyltransferase family.</text>
</comment>
<evidence type="ECO:0000256" key="2">
    <source>
        <dbReference type="ARBA" id="ARBA00004141"/>
    </source>
</evidence>
<gene>
    <name evidence="9" type="ORF">PECAL_5P12530</name>
</gene>
<dbReference type="InterPro" id="IPR039653">
    <property type="entry name" value="Prenyltransferase"/>
</dbReference>
<reference evidence="9" key="1">
    <citation type="submission" date="2021-11" db="EMBL/GenBank/DDBJ databases">
        <authorList>
            <consortium name="Genoscope - CEA"/>
            <person name="William W."/>
        </authorList>
    </citation>
    <scope>NUCLEOTIDE SEQUENCE</scope>
</reference>
<dbReference type="PANTHER" id="PTHR11048:SF28">
    <property type="entry name" value="4-HYDROXYBENZOATE POLYPRENYLTRANSFERASE, MITOCHONDRIAL"/>
    <property type="match status" value="1"/>
</dbReference>
<comment type="pathway">
    <text evidence="8">Cofactor biosynthesis; ubiquinone biosynthesis.</text>
</comment>
<evidence type="ECO:0000256" key="3">
    <source>
        <dbReference type="ARBA" id="ARBA00005985"/>
    </source>
</evidence>
<dbReference type="FunFam" id="1.10.357.140:FF:000003">
    <property type="entry name" value="4-hydroxybenzoate polyprenyltransferase, mitochondrial"/>
    <property type="match status" value="1"/>
</dbReference>
<accession>A0A8J2WQN8</accession>
<dbReference type="Gene3D" id="1.20.120.1780">
    <property type="entry name" value="UbiA prenyltransferase"/>
    <property type="match status" value="1"/>
</dbReference>
<keyword evidence="8" id="KW-0414">Isoprene biosynthesis</keyword>
<comment type="subcellular location">
    <subcellularLocation>
        <location evidence="2">Membrane</location>
        <topology evidence="2">Multi-pass membrane protein</topology>
    </subcellularLocation>
    <subcellularLocation>
        <location evidence="8">Mitochondrion inner membrane</location>
        <topology evidence="8">Multi-pass membrane protein</topology>
        <orientation evidence="8">Matrix side</orientation>
    </subcellularLocation>
</comment>